<dbReference type="Pfam" id="PF00187">
    <property type="entry name" value="Chitin_bind_1"/>
    <property type="match status" value="4"/>
</dbReference>
<feature type="disulfide bond" evidence="3">
    <location>
        <begin position="155"/>
        <end position="167"/>
    </location>
</feature>
<feature type="non-terminal residue" evidence="5">
    <location>
        <position position="1"/>
    </location>
</feature>
<dbReference type="Gene3D" id="3.30.60.10">
    <property type="entry name" value="Endochitinase-like"/>
    <property type="match status" value="4"/>
</dbReference>
<feature type="domain" description="Chitin-binding type-1" evidence="4">
    <location>
        <begin position="44"/>
        <end position="88"/>
    </location>
</feature>
<feature type="disulfide bond" evidence="3">
    <location>
        <begin position="54"/>
        <end position="66"/>
    </location>
</feature>
<comment type="caution">
    <text evidence="3">Lacks conserved residue(s) required for the propagation of feature annotation.</text>
</comment>
<reference evidence="5 6" key="2">
    <citation type="submission" date="2016-08" db="EMBL/GenBank/DDBJ databases">
        <title>Pervasive Adenine N6-methylation of Active Genes in Fungi.</title>
        <authorList>
            <consortium name="DOE Joint Genome Institute"/>
            <person name="Mondo S.J."/>
            <person name="Dannebaum R.O."/>
            <person name="Kuo R.C."/>
            <person name="Labutti K."/>
            <person name="Haridas S."/>
            <person name="Kuo A."/>
            <person name="Salamov A."/>
            <person name="Ahrendt S.R."/>
            <person name="Lipzen A."/>
            <person name="Sullivan W."/>
            <person name="Andreopoulos W.B."/>
            <person name="Clum A."/>
            <person name="Lindquist E."/>
            <person name="Daum C."/>
            <person name="Ramamoorthy G.K."/>
            <person name="Gryganskyi A."/>
            <person name="Culley D."/>
            <person name="Magnuson J.K."/>
            <person name="James T.Y."/>
            <person name="O'Malley M.A."/>
            <person name="Stajich J.E."/>
            <person name="Spatafora J.W."/>
            <person name="Visel A."/>
            <person name="Grigoriev I.V."/>
        </authorList>
    </citation>
    <scope>NUCLEOTIDE SEQUENCE [LARGE SCALE GENOMIC DNA]</scope>
    <source>
        <strain evidence="5 6">S4</strain>
    </source>
</reference>
<protein>
    <recommendedName>
        <fullName evidence="4">Chitin-binding type-1 domain-containing protein</fullName>
    </recommendedName>
</protein>
<dbReference type="AlphaFoldDB" id="A0A1Y1WQ22"/>
<dbReference type="InterPro" id="IPR036861">
    <property type="entry name" value="Endochitinase-like_sf"/>
</dbReference>
<sequence length="188" mass="19861">CPSDQCCSKYGYCGTSSDYCDISSGCQSEFGECTNNIIKTSTVKGMCGKEYGKCPSGQCCSKYGHCGTTSEYCTISTGCQSEFGECQIDIVSPVIGRCGKDYGNCPLGKCCSKYGYCGTTADYCNATKGCQSEYGMCVINFISVSGKCGVQYGKCPSGQCCNKDGYCGTGENYCNVGCQSRFGICNTV</sequence>
<feature type="disulfide bond" evidence="3">
    <location>
        <begin position="6"/>
        <end position="20"/>
    </location>
</feature>
<reference evidence="5 6" key="1">
    <citation type="submission" date="2016-08" db="EMBL/GenBank/DDBJ databases">
        <title>A Parts List for Fungal Cellulosomes Revealed by Comparative Genomics.</title>
        <authorList>
            <consortium name="DOE Joint Genome Institute"/>
            <person name="Haitjema C.H."/>
            <person name="Gilmore S.P."/>
            <person name="Henske J.K."/>
            <person name="Solomon K.V."/>
            <person name="De Groot R."/>
            <person name="Kuo A."/>
            <person name="Mondo S.J."/>
            <person name="Salamov A.A."/>
            <person name="Labutti K."/>
            <person name="Zhao Z."/>
            <person name="Chiniquy J."/>
            <person name="Barry K."/>
            <person name="Brewer H.M."/>
            <person name="Purvine S.O."/>
            <person name="Wright A.T."/>
            <person name="Boxma B."/>
            <person name="Van Alen T."/>
            <person name="Hackstein J.H."/>
            <person name="Baker S.E."/>
            <person name="Grigoriev I.V."/>
            <person name="O'Malley M.A."/>
        </authorList>
    </citation>
    <scope>NUCLEOTIDE SEQUENCE [LARGE SCALE GENOMIC DNA]</scope>
    <source>
        <strain evidence="5 6">S4</strain>
    </source>
</reference>
<dbReference type="Proteomes" id="UP000193944">
    <property type="component" value="Unassembled WGS sequence"/>
</dbReference>
<dbReference type="PROSITE" id="PS00026">
    <property type="entry name" value="CHIT_BIND_I_1"/>
    <property type="match status" value="1"/>
</dbReference>
<feature type="disulfide bond" evidence="3">
    <location>
        <begin position="1"/>
        <end position="13"/>
    </location>
</feature>
<keyword evidence="1 3" id="KW-0147">Chitin-binding</keyword>
<feature type="domain" description="Chitin-binding type-1" evidence="4">
    <location>
        <begin position="145"/>
        <end position="187"/>
    </location>
</feature>
<dbReference type="PROSITE" id="PS50941">
    <property type="entry name" value="CHIT_BIND_I_2"/>
    <property type="match status" value="4"/>
</dbReference>
<evidence type="ECO:0000256" key="3">
    <source>
        <dbReference type="PROSITE-ProRule" id="PRU00261"/>
    </source>
</evidence>
<feature type="disulfide bond" evidence="3">
    <location>
        <begin position="59"/>
        <end position="73"/>
    </location>
</feature>
<dbReference type="InterPro" id="IPR018371">
    <property type="entry name" value="Chitin-binding_1_CS"/>
</dbReference>
<dbReference type="PANTHER" id="PTHR47849">
    <property type="entry name" value="CHITIN-BINDING LECTIN 1"/>
    <property type="match status" value="1"/>
</dbReference>
<dbReference type="EMBL" id="MCFG01000347">
    <property type="protein sequence ID" value="ORX75620.1"/>
    <property type="molecule type" value="Genomic_DNA"/>
</dbReference>
<dbReference type="GO" id="GO:0008061">
    <property type="term" value="F:chitin binding"/>
    <property type="evidence" value="ECO:0007669"/>
    <property type="project" value="UniProtKB-UniRule"/>
</dbReference>
<feature type="disulfide bond" evidence="3">
    <location>
        <begin position="110"/>
        <end position="124"/>
    </location>
</feature>
<organism evidence="5 6">
    <name type="scientific">Anaeromyces robustus</name>
    <dbReference type="NCBI Taxonomy" id="1754192"/>
    <lineage>
        <taxon>Eukaryota</taxon>
        <taxon>Fungi</taxon>
        <taxon>Fungi incertae sedis</taxon>
        <taxon>Chytridiomycota</taxon>
        <taxon>Chytridiomycota incertae sedis</taxon>
        <taxon>Neocallimastigomycetes</taxon>
        <taxon>Neocallimastigales</taxon>
        <taxon>Neocallimastigaceae</taxon>
        <taxon>Anaeromyces</taxon>
    </lineage>
</organism>
<feature type="disulfide bond" evidence="3">
    <location>
        <begin position="160"/>
        <end position="174"/>
    </location>
</feature>
<dbReference type="OrthoDB" id="2159356at2759"/>
<evidence type="ECO:0000259" key="4">
    <source>
        <dbReference type="PROSITE" id="PS50941"/>
    </source>
</evidence>
<evidence type="ECO:0000256" key="2">
    <source>
        <dbReference type="ARBA" id="ARBA00023157"/>
    </source>
</evidence>
<keyword evidence="2 3" id="KW-1015">Disulfide bond</keyword>
<dbReference type="STRING" id="1754192.A0A1Y1WQ22"/>
<accession>A0A1Y1WQ22</accession>
<dbReference type="InterPro" id="IPR001002">
    <property type="entry name" value="Chitin-bd_1"/>
</dbReference>
<evidence type="ECO:0000313" key="6">
    <source>
        <dbReference type="Proteomes" id="UP000193944"/>
    </source>
</evidence>
<feature type="domain" description="Chitin-binding type-1" evidence="4">
    <location>
        <begin position="1"/>
        <end position="35"/>
    </location>
</feature>
<gene>
    <name evidence="5" type="ORF">BCR32DRAFT_210153</name>
</gene>
<evidence type="ECO:0000313" key="5">
    <source>
        <dbReference type="EMBL" id="ORX75620.1"/>
    </source>
</evidence>
<proteinExistence type="predicted"/>
<feature type="domain" description="Chitin-binding type-1" evidence="4">
    <location>
        <begin position="95"/>
        <end position="139"/>
    </location>
</feature>
<feature type="disulfide bond" evidence="3">
    <location>
        <begin position="105"/>
        <end position="117"/>
    </location>
</feature>
<dbReference type="SUPFAM" id="SSF57016">
    <property type="entry name" value="Plant lectins/antimicrobial peptides"/>
    <property type="match status" value="4"/>
</dbReference>
<evidence type="ECO:0000256" key="1">
    <source>
        <dbReference type="ARBA" id="ARBA00022669"/>
    </source>
</evidence>
<dbReference type="SMART" id="SM00270">
    <property type="entry name" value="ChtBD1"/>
    <property type="match status" value="4"/>
</dbReference>
<comment type="caution">
    <text evidence="5">The sequence shown here is derived from an EMBL/GenBank/DDBJ whole genome shotgun (WGS) entry which is preliminary data.</text>
</comment>
<name>A0A1Y1WQ22_9FUNG</name>
<keyword evidence="6" id="KW-1185">Reference proteome</keyword>